<dbReference type="GO" id="GO:0030246">
    <property type="term" value="F:carbohydrate binding"/>
    <property type="evidence" value="ECO:0007669"/>
    <property type="project" value="UniProtKB-KW"/>
</dbReference>
<evidence type="ECO:0000256" key="1">
    <source>
        <dbReference type="SAM" id="SignalP"/>
    </source>
</evidence>
<feature type="chain" id="PRO_5015429902" evidence="1">
    <location>
        <begin position="29"/>
        <end position="185"/>
    </location>
</feature>
<name>A0A2T0LT54_9ACTN</name>
<dbReference type="InterPro" id="IPR035992">
    <property type="entry name" value="Ricin_B-like_lectins"/>
</dbReference>
<feature type="signal peptide" evidence="1">
    <location>
        <begin position="1"/>
        <end position="28"/>
    </location>
</feature>
<dbReference type="SMART" id="SM00458">
    <property type="entry name" value="RICIN"/>
    <property type="match status" value="1"/>
</dbReference>
<dbReference type="PROSITE" id="PS50231">
    <property type="entry name" value="RICIN_B_LECTIN"/>
    <property type="match status" value="1"/>
</dbReference>
<dbReference type="InterPro" id="IPR000772">
    <property type="entry name" value="Ricin_B_lectin"/>
</dbReference>
<dbReference type="Proteomes" id="UP000238312">
    <property type="component" value="Unassembled WGS sequence"/>
</dbReference>
<dbReference type="AlphaFoldDB" id="A0A2T0LT54"/>
<keyword evidence="3" id="KW-0430">Lectin</keyword>
<accession>A0A2T0LT54</accession>
<protein>
    <submittedName>
        <fullName evidence="3">Ricin-type beta-trefoil lectin protein</fullName>
    </submittedName>
</protein>
<sequence length="185" mass="20370">MNAMNRGLLLLVTAITLVTPLAASPAAAEPSIYHKLVPQHSSDKCLDVQDASRAHGAHVLQATCWNPGYNQQWTIVGNINDYFKLVPKHSSDKCLDVQDASRAHGAYVLQATCWNPGYNQQWKLRQVPGPKWPGTGYPFQLVARHSGLCLDVQDASRAHGAHVLQATCSDPANPRANQIWRMRTP</sequence>
<dbReference type="RefSeq" id="WP_181308835.1">
    <property type="nucleotide sequence ID" value="NZ_PVNG01000044.1"/>
</dbReference>
<feature type="domain" description="Ricin B lectin" evidence="2">
    <location>
        <begin position="33"/>
        <end position="183"/>
    </location>
</feature>
<comment type="caution">
    <text evidence="3">The sequence shown here is derived from an EMBL/GenBank/DDBJ whole genome shotgun (WGS) entry which is preliminary data.</text>
</comment>
<evidence type="ECO:0000259" key="2">
    <source>
        <dbReference type="SMART" id="SM00458"/>
    </source>
</evidence>
<organism evidence="3 4">
    <name type="scientific">Nonomuraea fuscirosea</name>
    <dbReference type="NCBI Taxonomy" id="1291556"/>
    <lineage>
        <taxon>Bacteria</taxon>
        <taxon>Bacillati</taxon>
        <taxon>Actinomycetota</taxon>
        <taxon>Actinomycetes</taxon>
        <taxon>Streptosporangiales</taxon>
        <taxon>Streptosporangiaceae</taxon>
        <taxon>Nonomuraea</taxon>
    </lineage>
</organism>
<dbReference type="CDD" id="cd00161">
    <property type="entry name" value="beta-trefoil_Ricin-like"/>
    <property type="match status" value="1"/>
</dbReference>
<dbReference type="Pfam" id="PF14200">
    <property type="entry name" value="RicinB_lectin_2"/>
    <property type="match status" value="2"/>
</dbReference>
<evidence type="ECO:0000313" key="4">
    <source>
        <dbReference type="Proteomes" id="UP000238312"/>
    </source>
</evidence>
<gene>
    <name evidence="3" type="ORF">B0I32_14420</name>
</gene>
<reference evidence="3 4" key="1">
    <citation type="submission" date="2018-03" db="EMBL/GenBank/DDBJ databases">
        <title>Genomic Encyclopedia of Type Strains, Phase III (KMG-III): the genomes of soil and plant-associated and newly described type strains.</title>
        <authorList>
            <person name="Whitman W."/>
        </authorList>
    </citation>
    <scope>NUCLEOTIDE SEQUENCE [LARGE SCALE GENOMIC DNA]</scope>
    <source>
        <strain evidence="3 4">CGMCC 4.7104</strain>
    </source>
</reference>
<proteinExistence type="predicted"/>
<dbReference type="Gene3D" id="2.80.10.50">
    <property type="match status" value="3"/>
</dbReference>
<dbReference type="EMBL" id="PVNG01000044">
    <property type="protein sequence ID" value="PRX46803.1"/>
    <property type="molecule type" value="Genomic_DNA"/>
</dbReference>
<dbReference type="SUPFAM" id="SSF50370">
    <property type="entry name" value="Ricin B-like lectins"/>
    <property type="match status" value="1"/>
</dbReference>
<keyword evidence="1" id="KW-0732">Signal</keyword>
<evidence type="ECO:0000313" key="3">
    <source>
        <dbReference type="EMBL" id="PRX46803.1"/>
    </source>
</evidence>
<keyword evidence="4" id="KW-1185">Reference proteome</keyword>